<feature type="transmembrane region" description="Helical" evidence="5">
    <location>
        <begin position="523"/>
        <end position="544"/>
    </location>
</feature>
<dbReference type="AlphaFoldDB" id="A0A1H4LSI6"/>
<dbReference type="InterPro" id="IPR051328">
    <property type="entry name" value="T7SS_ABC-Transporter"/>
</dbReference>
<feature type="transmembrane region" description="Helical" evidence="5">
    <location>
        <begin position="582"/>
        <end position="602"/>
    </location>
</feature>
<feature type="transmembrane region" description="Helical" evidence="5">
    <location>
        <begin position="639"/>
        <end position="661"/>
    </location>
</feature>
<evidence type="ECO:0000256" key="3">
    <source>
        <dbReference type="ARBA" id="ARBA00022989"/>
    </source>
</evidence>
<dbReference type="InterPro" id="IPR013525">
    <property type="entry name" value="ABC2_TM"/>
</dbReference>
<dbReference type="GO" id="GO:0140359">
    <property type="term" value="F:ABC-type transporter activity"/>
    <property type="evidence" value="ECO:0007669"/>
    <property type="project" value="InterPro"/>
</dbReference>
<evidence type="ECO:0000256" key="4">
    <source>
        <dbReference type="ARBA" id="ARBA00023136"/>
    </source>
</evidence>
<feature type="transmembrane region" description="Helical" evidence="5">
    <location>
        <begin position="482"/>
        <end position="502"/>
    </location>
</feature>
<evidence type="ECO:0000256" key="5">
    <source>
        <dbReference type="SAM" id="Phobius"/>
    </source>
</evidence>
<dbReference type="InterPro" id="IPR017501">
    <property type="entry name" value="Phage_infect_YhgE_C"/>
</dbReference>
<dbReference type="STRING" id="57704.SAMN04489793_0678"/>
<evidence type="ECO:0000256" key="2">
    <source>
        <dbReference type="ARBA" id="ARBA00022692"/>
    </source>
</evidence>
<protein>
    <submittedName>
        <fullName evidence="7">Putative membrane protein</fullName>
    </submittedName>
</protein>
<organism evidence="7 8">
    <name type="scientific">Tsukamurella tyrosinosolvens</name>
    <dbReference type="NCBI Taxonomy" id="57704"/>
    <lineage>
        <taxon>Bacteria</taxon>
        <taxon>Bacillati</taxon>
        <taxon>Actinomycetota</taxon>
        <taxon>Actinomycetes</taxon>
        <taxon>Mycobacteriales</taxon>
        <taxon>Tsukamurellaceae</taxon>
        <taxon>Tsukamurella</taxon>
    </lineage>
</organism>
<feature type="domain" description="ABC-2 type transporter transmembrane" evidence="6">
    <location>
        <begin position="445"/>
        <end position="660"/>
    </location>
</feature>
<dbReference type="EMBL" id="FNSA01000003">
    <property type="protein sequence ID" value="SEB73584.1"/>
    <property type="molecule type" value="Genomic_DNA"/>
</dbReference>
<keyword evidence="2 5" id="KW-0812">Transmembrane</keyword>
<feature type="transmembrane region" description="Helical" evidence="5">
    <location>
        <begin position="550"/>
        <end position="570"/>
    </location>
</feature>
<comment type="subcellular location">
    <subcellularLocation>
        <location evidence="1">Membrane</location>
        <topology evidence="1">Multi-pass membrane protein</topology>
    </subcellularLocation>
</comment>
<dbReference type="InterPro" id="IPR017500">
    <property type="entry name" value="Phage_infect_YhgE_N"/>
</dbReference>
<dbReference type="Pfam" id="PF12698">
    <property type="entry name" value="ABC2_membrane_3"/>
    <property type="match status" value="2"/>
</dbReference>
<accession>A0A1H4LSI6</accession>
<dbReference type="PANTHER" id="PTHR43077">
    <property type="entry name" value="TRANSPORT PERMEASE YVFS-RELATED"/>
    <property type="match status" value="1"/>
</dbReference>
<evidence type="ECO:0000259" key="6">
    <source>
        <dbReference type="Pfam" id="PF12698"/>
    </source>
</evidence>
<evidence type="ECO:0000256" key="1">
    <source>
        <dbReference type="ARBA" id="ARBA00004141"/>
    </source>
</evidence>
<name>A0A1H4LSI6_TSUTY</name>
<evidence type="ECO:0000313" key="8">
    <source>
        <dbReference type="Proteomes" id="UP000182241"/>
    </source>
</evidence>
<dbReference type="Proteomes" id="UP000182241">
    <property type="component" value="Unassembled WGS sequence"/>
</dbReference>
<dbReference type="Gene3D" id="1.10.287.950">
    <property type="entry name" value="Methyl-accepting chemotaxis protein"/>
    <property type="match status" value="1"/>
</dbReference>
<keyword evidence="4 5" id="KW-0472">Membrane</keyword>
<keyword evidence="8" id="KW-1185">Reference proteome</keyword>
<dbReference type="InterPro" id="IPR023908">
    <property type="entry name" value="xxxLxxG_rpt"/>
</dbReference>
<sequence length="678" mass="70962">MSDKNSDDTPAKTPAKKASSKGSLVPIAAGLAFGSEIKRFGRSRLTRAAIVVMMLLPLVYGALYLWAFWDPFGHVNKMPVALVNADKGTEVKGQKINAGAEVEKSLADDKSLDWNIVSPAEAQQGVKDGTYYFMLELPENFSAAIASPMSGKPEKAQLQAVYNDANNYISSTIGQTAMSQVLNAVSTRVSGQAVNQVLSMMITAGSGIEQAADGAGKLHDGLVTANDGAAQLASGLGTAKTGSAQLRAGSQQLSDGITQATDPLLAVTKALSGLGGNTAQLQQSAAALVEAADKAGVFVKTQDTALAGIDAAIRQLAASPDPVARQSAEGLRAVRAQLAQASVTPAAKQQITAAAGAAATMTEQLRTPGSPLQTVLAQVGATGGDLTAKLTELRSGAQQLAAGNATLDDGITQLSDGATRLSAGTVQLRDGSQELSTKLREGAGAVPKWSQEQTSQVAQTIGGPVQLDAQHENRAPNFGTGMAPFFLTLALFFGALVLWMVFRPLQNRAIAAEVLAIRVVMASYLPAAAIGLFQAAILYCVVRFGLGLEVAHPVAMVFFMMGVSLSFIAFTQAVNAFVGPAVGRVLIMALLMLQLVSSGGMYPVETTARPFQILHKYDPMTYGVNGLRQLILGGIDNRLWQAIAVLVFLWVASVTVSCLSARRNRLWNLDRLIPAIKI</sequence>
<dbReference type="Gene3D" id="3.40.1710.10">
    <property type="entry name" value="abc type-2 transporter like domain"/>
    <property type="match status" value="1"/>
</dbReference>
<proteinExistence type="predicted"/>
<keyword evidence="3 5" id="KW-1133">Transmembrane helix</keyword>
<feature type="transmembrane region" description="Helical" evidence="5">
    <location>
        <begin position="48"/>
        <end position="69"/>
    </location>
</feature>
<reference evidence="8" key="1">
    <citation type="submission" date="2016-10" db="EMBL/GenBank/DDBJ databases">
        <authorList>
            <person name="Varghese N."/>
            <person name="Submissions S."/>
        </authorList>
    </citation>
    <scope>NUCLEOTIDE SEQUENCE [LARGE SCALE GENOMIC DNA]</scope>
    <source>
        <strain evidence="8">DSM 44234</strain>
    </source>
</reference>
<dbReference type="NCBIfam" id="TIGR03061">
    <property type="entry name" value="pip_yhgE_Nterm"/>
    <property type="match status" value="1"/>
</dbReference>
<dbReference type="PANTHER" id="PTHR43077:SF5">
    <property type="entry name" value="PHAGE INFECTION PROTEIN"/>
    <property type="match status" value="1"/>
</dbReference>
<dbReference type="NCBIfam" id="TIGR03057">
    <property type="entry name" value="xxxLxxG_by_4"/>
    <property type="match status" value="4"/>
</dbReference>
<dbReference type="NCBIfam" id="TIGR03062">
    <property type="entry name" value="pip_yhgE_Cterm"/>
    <property type="match status" value="1"/>
</dbReference>
<dbReference type="GO" id="GO:0016020">
    <property type="term" value="C:membrane"/>
    <property type="evidence" value="ECO:0007669"/>
    <property type="project" value="UniProtKB-SubCell"/>
</dbReference>
<gene>
    <name evidence="7" type="ORF">SAMN04489793_0678</name>
</gene>
<evidence type="ECO:0000313" key="7">
    <source>
        <dbReference type="EMBL" id="SEB73584.1"/>
    </source>
</evidence>
<feature type="domain" description="ABC-2 type transporter transmembrane" evidence="6">
    <location>
        <begin position="50"/>
        <end position="186"/>
    </location>
</feature>